<feature type="domain" description="Putative plant transposon protein" evidence="1">
    <location>
        <begin position="64"/>
        <end position="238"/>
    </location>
</feature>
<protein>
    <recommendedName>
        <fullName evidence="1">Putative plant transposon protein domain-containing protein</fullName>
    </recommendedName>
</protein>
<evidence type="ECO:0000313" key="2">
    <source>
        <dbReference type="EMBL" id="ESW16156.1"/>
    </source>
</evidence>
<keyword evidence="3" id="KW-1185">Reference proteome</keyword>
<gene>
    <name evidence="2" type="ORF">PHAVU_007G133900g</name>
</gene>
<reference evidence="3" key="1">
    <citation type="journal article" date="2014" name="Nat. Genet.">
        <title>A reference genome for common bean and genome-wide analysis of dual domestications.</title>
        <authorList>
            <person name="Schmutz J."/>
            <person name="McClean P.E."/>
            <person name="Mamidi S."/>
            <person name="Wu G.A."/>
            <person name="Cannon S.B."/>
            <person name="Grimwood J."/>
            <person name="Jenkins J."/>
            <person name="Shu S."/>
            <person name="Song Q."/>
            <person name="Chavarro C."/>
            <person name="Torres-Torres M."/>
            <person name="Geffroy V."/>
            <person name="Moghaddam S.M."/>
            <person name="Gao D."/>
            <person name="Abernathy B."/>
            <person name="Barry K."/>
            <person name="Blair M."/>
            <person name="Brick M.A."/>
            <person name="Chovatia M."/>
            <person name="Gepts P."/>
            <person name="Goodstein D.M."/>
            <person name="Gonzales M."/>
            <person name="Hellsten U."/>
            <person name="Hyten D.L."/>
            <person name="Jia G."/>
            <person name="Kelly J.D."/>
            <person name="Kudrna D."/>
            <person name="Lee R."/>
            <person name="Richard M.M."/>
            <person name="Miklas P.N."/>
            <person name="Osorno J.M."/>
            <person name="Rodrigues J."/>
            <person name="Thareau V."/>
            <person name="Urrea C.A."/>
            <person name="Wang M."/>
            <person name="Yu Y."/>
            <person name="Zhang M."/>
            <person name="Wing R.A."/>
            <person name="Cregan P.B."/>
            <person name="Rokhsar D.S."/>
            <person name="Jackson S.A."/>
        </authorList>
    </citation>
    <scope>NUCLEOTIDE SEQUENCE [LARGE SCALE GENOMIC DNA]</scope>
    <source>
        <strain evidence="3">cv. G19833</strain>
    </source>
</reference>
<evidence type="ECO:0000313" key="3">
    <source>
        <dbReference type="Proteomes" id="UP000000226"/>
    </source>
</evidence>
<dbReference type="InterPro" id="IPR046796">
    <property type="entry name" value="Transposase_32_dom"/>
</dbReference>
<name>V7BI73_PHAVU</name>
<organism evidence="2 3">
    <name type="scientific">Phaseolus vulgaris</name>
    <name type="common">Kidney bean</name>
    <name type="synonym">French bean</name>
    <dbReference type="NCBI Taxonomy" id="3885"/>
    <lineage>
        <taxon>Eukaryota</taxon>
        <taxon>Viridiplantae</taxon>
        <taxon>Streptophyta</taxon>
        <taxon>Embryophyta</taxon>
        <taxon>Tracheophyta</taxon>
        <taxon>Spermatophyta</taxon>
        <taxon>Magnoliopsida</taxon>
        <taxon>eudicotyledons</taxon>
        <taxon>Gunneridae</taxon>
        <taxon>Pentapetalae</taxon>
        <taxon>rosids</taxon>
        <taxon>fabids</taxon>
        <taxon>Fabales</taxon>
        <taxon>Fabaceae</taxon>
        <taxon>Papilionoideae</taxon>
        <taxon>50 kb inversion clade</taxon>
        <taxon>NPAAA clade</taxon>
        <taxon>indigoferoid/millettioid clade</taxon>
        <taxon>Phaseoleae</taxon>
        <taxon>Phaseolus</taxon>
    </lineage>
</organism>
<dbReference type="OrthoDB" id="1436991at2759"/>
<proteinExistence type="predicted"/>
<evidence type="ECO:0000259" key="1">
    <source>
        <dbReference type="Pfam" id="PF20167"/>
    </source>
</evidence>
<dbReference type="Pfam" id="PF20167">
    <property type="entry name" value="Transposase_32"/>
    <property type="match status" value="1"/>
</dbReference>
<accession>V7BI73</accession>
<sequence length="323" mass="38303">MNSSRRYILDLIILFSMLVKIVINKFANKEKQCRYEEIKNWAFIIKRRIQVQLEQYDIFLNGLQRRNWMRLAKPLSKYDPEIVHEFYANAWTGGEGTQEMRSSVRGKWVPFDRDSISAFLGDPLQLRGDNDCTYHQLRARTYGFNDDEVAREICLANHSYKVEATRKPWRILRKHMKTLSQIWMVFMLTNIVPICHVSNFNIPTCHLLYCLLKEDYFVDVAKIICYEIYKFVRLEVNQKYQRSKVNPTTKIRLAIDLKFIVHNCTNTDEQAPQANDALVHHLPIHYLGSSSSSPMEALMLEQMKQMQLEQRTTWKTYANEIKY</sequence>
<dbReference type="Gramene" id="ESW16156">
    <property type="protein sequence ID" value="ESW16156"/>
    <property type="gene ID" value="PHAVU_007G133900g"/>
</dbReference>
<dbReference type="Proteomes" id="UP000000226">
    <property type="component" value="Chromosome 7"/>
</dbReference>
<dbReference type="AlphaFoldDB" id="V7BI73"/>
<dbReference type="EMBL" id="CM002294">
    <property type="protein sequence ID" value="ESW16156.1"/>
    <property type="molecule type" value="Genomic_DNA"/>
</dbReference>